<dbReference type="EMBL" id="FNPB01000003">
    <property type="protein sequence ID" value="SDX85770.1"/>
    <property type="molecule type" value="Genomic_DNA"/>
</dbReference>
<accession>A0A1H3F4G1</accession>
<evidence type="ECO:0000313" key="3">
    <source>
        <dbReference type="EMBL" id="SDX85770.1"/>
    </source>
</evidence>
<feature type="region of interest" description="Disordered" evidence="1">
    <location>
        <begin position="104"/>
        <end position="133"/>
    </location>
</feature>
<evidence type="ECO:0000256" key="1">
    <source>
        <dbReference type="SAM" id="MobiDB-lite"/>
    </source>
</evidence>
<dbReference type="Pfam" id="PF26456">
    <property type="entry name" value="DUF8135"/>
    <property type="match status" value="1"/>
</dbReference>
<name>A0A1H3F4G1_9EURY</name>
<feature type="compositionally biased region" description="Acidic residues" evidence="1">
    <location>
        <begin position="70"/>
        <end position="85"/>
    </location>
</feature>
<keyword evidence="4" id="KW-1185">Reference proteome</keyword>
<feature type="compositionally biased region" description="Basic and acidic residues" evidence="1">
    <location>
        <begin position="51"/>
        <end position="61"/>
    </location>
</feature>
<dbReference type="RefSeq" id="WP_089766403.1">
    <property type="nucleotide sequence ID" value="NZ_FNPB01000003.1"/>
</dbReference>
<organism evidence="3 4">
    <name type="scientific">Halobellus clavatus</name>
    <dbReference type="NCBI Taxonomy" id="660517"/>
    <lineage>
        <taxon>Archaea</taxon>
        <taxon>Methanobacteriati</taxon>
        <taxon>Methanobacteriota</taxon>
        <taxon>Stenosarchaea group</taxon>
        <taxon>Halobacteria</taxon>
        <taxon>Halobacteriales</taxon>
        <taxon>Haloferacaceae</taxon>
        <taxon>Halobellus</taxon>
    </lineage>
</organism>
<protein>
    <recommendedName>
        <fullName evidence="2">DUF8135 domain-containing protein</fullName>
    </recommendedName>
</protein>
<evidence type="ECO:0000259" key="2">
    <source>
        <dbReference type="Pfam" id="PF26456"/>
    </source>
</evidence>
<evidence type="ECO:0000313" key="4">
    <source>
        <dbReference type="Proteomes" id="UP000199170"/>
    </source>
</evidence>
<reference evidence="4" key="1">
    <citation type="submission" date="2016-10" db="EMBL/GenBank/DDBJ databases">
        <authorList>
            <person name="Varghese N."/>
            <person name="Submissions S."/>
        </authorList>
    </citation>
    <scope>NUCLEOTIDE SEQUENCE [LARGE SCALE GENOMIC DNA]</scope>
    <source>
        <strain evidence="4">CGMCC 1.10118</strain>
    </source>
</reference>
<dbReference type="OrthoDB" id="204982at2157"/>
<dbReference type="InterPro" id="IPR058448">
    <property type="entry name" value="DUF8135"/>
</dbReference>
<dbReference type="Proteomes" id="UP000199170">
    <property type="component" value="Unassembled WGS sequence"/>
</dbReference>
<gene>
    <name evidence="3" type="ORF">SAMN04487946_103137</name>
</gene>
<feature type="compositionally biased region" description="Polar residues" evidence="1">
    <location>
        <begin position="118"/>
        <end position="129"/>
    </location>
</feature>
<dbReference type="STRING" id="660517.SAMN04487946_103137"/>
<sequence length="181" mass="19147">MSDDPTDSNPAGATDSDDGGDASESRGVDDERPEGADASEAAPLADLAQRVSDRHDARADEQGPASGTDLGDDEPTAAADEDPFEEVSVGDIDEEELWASLEEPAEPTAAVGAEASARTVTPETDPSADTTEHVVDKTEYCQRCPHLDDPPELACTHEGTEIVEVTDSDHFRVRNCPIVEE</sequence>
<proteinExistence type="predicted"/>
<dbReference type="AlphaFoldDB" id="A0A1H3F4G1"/>
<feature type="compositionally biased region" description="Basic and acidic residues" evidence="1">
    <location>
        <begin position="23"/>
        <end position="35"/>
    </location>
</feature>
<feature type="region of interest" description="Disordered" evidence="1">
    <location>
        <begin position="1"/>
        <end position="92"/>
    </location>
</feature>
<feature type="domain" description="DUF8135" evidence="2">
    <location>
        <begin position="133"/>
        <end position="181"/>
    </location>
</feature>